<dbReference type="SUPFAM" id="SSF52374">
    <property type="entry name" value="Nucleotidylyl transferase"/>
    <property type="match status" value="1"/>
</dbReference>
<dbReference type="OrthoDB" id="330671at2759"/>
<dbReference type="EMBL" id="SOSA01000012">
    <property type="protein sequence ID" value="THC99716.1"/>
    <property type="molecule type" value="Genomic_DNA"/>
</dbReference>
<accession>A0A4S3JW76</accession>
<dbReference type="EMBL" id="QUQM01000003">
    <property type="protein sequence ID" value="KAA8648984.1"/>
    <property type="molecule type" value="Genomic_DNA"/>
</dbReference>
<dbReference type="Gene3D" id="3.40.50.620">
    <property type="entry name" value="HUPs"/>
    <property type="match status" value="1"/>
</dbReference>
<evidence type="ECO:0000259" key="1">
    <source>
        <dbReference type="Pfam" id="PF01467"/>
    </source>
</evidence>
<protein>
    <recommendedName>
        <fullName evidence="1">Cytidyltransferase-like domain-containing protein</fullName>
    </recommendedName>
</protein>
<reference evidence="3 4" key="1">
    <citation type="submission" date="2019-03" db="EMBL/GenBank/DDBJ databases">
        <title>The genome sequence of a newly discovered highly antifungal drug resistant Aspergillus species, Aspergillus tanneri NIH 1004.</title>
        <authorList>
            <person name="Mounaud S."/>
            <person name="Singh I."/>
            <person name="Joardar V."/>
            <person name="Pakala S."/>
            <person name="Pakala S."/>
            <person name="Venepally P."/>
            <person name="Hoover J."/>
            <person name="Nierman W."/>
            <person name="Chung J."/>
            <person name="Losada L."/>
        </authorList>
    </citation>
    <scope>NUCLEOTIDE SEQUENCE [LARGE SCALE GENOMIC DNA]</scope>
    <source>
        <strain evidence="3 4">NIH1004</strain>
    </source>
</reference>
<dbReference type="AlphaFoldDB" id="A0A4S3JW76"/>
<feature type="domain" description="Cytidyltransferase-like" evidence="1">
    <location>
        <begin position="211"/>
        <end position="396"/>
    </location>
</feature>
<dbReference type="VEuPathDB" id="FungiDB:EYZ11_000766"/>
<dbReference type="STRING" id="1220188.A0A4S3JW76"/>
<organism evidence="3 4">
    <name type="scientific">Aspergillus tanneri</name>
    <dbReference type="NCBI Taxonomy" id="1220188"/>
    <lineage>
        <taxon>Eukaryota</taxon>
        <taxon>Fungi</taxon>
        <taxon>Dikarya</taxon>
        <taxon>Ascomycota</taxon>
        <taxon>Pezizomycotina</taxon>
        <taxon>Eurotiomycetes</taxon>
        <taxon>Eurotiomycetidae</taxon>
        <taxon>Eurotiales</taxon>
        <taxon>Aspergillaceae</taxon>
        <taxon>Aspergillus</taxon>
        <taxon>Aspergillus subgen. Circumdati</taxon>
    </lineage>
</organism>
<dbReference type="GO" id="GO:0015937">
    <property type="term" value="P:coenzyme A biosynthetic process"/>
    <property type="evidence" value="ECO:0007669"/>
    <property type="project" value="TreeGrafter"/>
</dbReference>
<name>A0A4S3JW76_9EURO</name>
<dbReference type="Proteomes" id="UP000308092">
    <property type="component" value="Unassembled WGS sequence"/>
</dbReference>
<sequence>MAASSFDQTSALLLLPPPPSTSFEQFQQVYESLLSTVCLRLYQNLQGVNRTAILDIALALPGLHSLSRPRSQVFGSLQACLANLYRLLGVISVKKRIELDVPDGIDARIIFLDLDSVRSPPTDSSPGNSPIGPIVHLQTLARSSRLWNWIFYPDNHVGQTLATAFSSIYSQAKDPNAGDVHPISGVPKWTPSDALVTTEDTQEPISHYSVIVGGTFDHFHIGHKFLLTATALVLQPASPEQDRVLAVGVTGDDLLVNKKYAEFLESWDDRCRSVAGFLSAIMEFDPPTDSAASIKQVTRPGPNGKYMLVKVRPGLTMKLVQILDPFGPTITEENISALVVSKETRAGGTAINEERIKKGWKKLEVFEIDVLLMGGMPSQDVEDFASKLSSTEIRRRQMEMAKK</sequence>
<evidence type="ECO:0000313" key="4">
    <source>
        <dbReference type="Proteomes" id="UP000308092"/>
    </source>
</evidence>
<keyword evidence="4" id="KW-1185">Reference proteome</keyword>
<dbReference type="GeneID" id="54327576"/>
<dbReference type="RefSeq" id="XP_033428345.1">
    <property type="nucleotide sequence ID" value="XM_033569539.1"/>
</dbReference>
<dbReference type="InterPro" id="IPR014729">
    <property type="entry name" value="Rossmann-like_a/b/a_fold"/>
</dbReference>
<dbReference type="Proteomes" id="UP000324241">
    <property type="component" value="Unassembled WGS sequence"/>
</dbReference>
<reference evidence="2 5" key="2">
    <citation type="submission" date="2019-08" db="EMBL/GenBank/DDBJ databases">
        <title>The genome sequence of a newly discovered highly antifungal drug resistant Aspergillus species, Aspergillus tanneri NIH 1004.</title>
        <authorList>
            <person name="Mounaud S."/>
            <person name="Singh I."/>
            <person name="Joardar V."/>
            <person name="Pakala S."/>
            <person name="Pakala S."/>
            <person name="Venepally P."/>
            <person name="Chung J.K."/>
            <person name="Losada L."/>
            <person name="Nierman W.C."/>
        </authorList>
    </citation>
    <scope>NUCLEOTIDE SEQUENCE [LARGE SCALE GENOMIC DNA]</scope>
    <source>
        <strain evidence="2 5">NIH1004</strain>
    </source>
</reference>
<dbReference type="InterPro" id="IPR004821">
    <property type="entry name" value="Cyt_trans-like"/>
</dbReference>
<evidence type="ECO:0000313" key="3">
    <source>
        <dbReference type="EMBL" id="THC99716.1"/>
    </source>
</evidence>
<evidence type="ECO:0000313" key="5">
    <source>
        <dbReference type="Proteomes" id="UP000324241"/>
    </source>
</evidence>
<dbReference type="GO" id="GO:0004140">
    <property type="term" value="F:dephospho-CoA kinase activity"/>
    <property type="evidence" value="ECO:0007669"/>
    <property type="project" value="TreeGrafter"/>
</dbReference>
<proteinExistence type="predicted"/>
<dbReference type="PANTHER" id="PTHR10695">
    <property type="entry name" value="DEPHOSPHO-COA KINASE-RELATED"/>
    <property type="match status" value="1"/>
</dbReference>
<evidence type="ECO:0000313" key="2">
    <source>
        <dbReference type="EMBL" id="KAA8648984.1"/>
    </source>
</evidence>
<dbReference type="PANTHER" id="PTHR10695:SF46">
    <property type="entry name" value="BIFUNCTIONAL COENZYME A SYNTHASE-RELATED"/>
    <property type="match status" value="1"/>
</dbReference>
<gene>
    <name evidence="2" type="ORF">ATNIH1004_004874</name>
    <name evidence="3" type="ORF">EYZ11_000766</name>
</gene>
<dbReference type="Pfam" id="PF01467">
    <property type="entry name" value="CTP_transf_like"/>
    <property type="match status" value="1"/>
</dbReference>
<comment type="caution">
    <text evidence="3">The sequence shown here is derived from an EMBL/GenBank/DDBJ whole genome shotgun (WGS) entry which is preliminary data.</text>
</comment>